<dbReference type="AlphaFoldDB" id="A0A7J0GDY1"/>
<protein>
    <submittedName>
        <fullName evidence="1">Uncharacterized protein</fullName>
    </submittedName>
</protein>
<dbReference type="InterPro" id="IPR021109">
    <property type="entry name" value="Peptidase_aspartic_dom_sf"/>
</dbReference>
<dbReference type="PANTHER" id="PTHR33240">
    <property type="entry name" value="OS08G0508500 PROTEIN"/>
    <property type="match status" value="1"/>
</dbReference>
<dbReference type="SUPFAM" id="SSF50630">
    <property type="entry name" value="Acid proteases"/>
    <property type="match status" value="1"/>
</dbReference>
<dbReference type="Gene3D" id="2.40.70.10">
    <property type="entry name" value="Acid Proteases"/>
    <property type="match status" value="1"/>
</dbReference>
<evidence type="ECO:0000313" key="1">
    <source>
        <dbReference type="EMBL" id="GFZ09026.1"/>
    </source>
</evidence>
<dbReference type="PANTHER" id="PTHR33240:SF15">
    <property type="entry name" value="GAG-PRO-LIKE PROTEIN"/>
    <property type="match status" value="1"/>
</dbReference>
<gene>
    <name evidence="1" type="ORF">Acr_20g0008340</name>
</gene>
<name>A0A7J0GDY1_9ERIC</name>
<dbReference type="OrthoDB" id="1736143at2759"/>
<evidence type="ECO:0000313" key="2">
    <source>
        <dbReference type="Proteomes" id="UP000585474"/>
    </source>
</evidence>
<accession>A0A7J0GDY1</accession>
<sequence length="159" mass="17713">MTTCMTGMEYKWAFVDGGASINAMPLSTFRRTEIFDYHMVKQPTTISGFGGDKEQSLGAVFVNLIVGNIRSTSKFHVIDTETSYHVILGRMWQQCYGMTPSSYHQCMKAIMGGEQMIVGASERPFDVAEAHFDKAVFFIELLVDDPVGTTKPRGVKIPQ</sequence>
<reference evidence="1 2" key="1">
    <citation type="submission" date="2019-07" db="EMBL/GenBank/DDBJ databases">
        <title>De Novo Assembly of kiwifruit Actinidia rufa.</title>
        <authorList>
            <person name="Sugita-Konishi S."/>
            <person name="Sato K."/>
            <person name="Mori E."/>
            <person name="Abe Y."/>
            <person name="Kisaki G."/>
            <person name="Hamano K."/>
            <person name="Suezawa K."/>
            <person name="Otani M."/>
            <person name="Fukuda T."/>
            <person name="Manabe T."/>
            <person name="Gomi K."/>
            <person name="Tabuchi M."/>
            <person name="Akimitsu K."/>
            <person name="Kataoka I."/>
        </authorList>
    </citation>
    <scope>NUCLEOTIDE SEQUENCE [LARGE SCALE GENOMIC DNA]</scope>
    <source>
        <strain evidence="2">cv. Fuchu</strain>
    </source>
</reference>
<dbReference type="EMBL" id="BJWL01000020">
    <property type="protein sequence ID" value="GFZ09026.1"/>
    <property type="molecule type" value="Genomic_DNA"/>
</dbReference>
<comment type="caution">
    <text evidence="1">The sequence shown here is derived from an EMBL/GenBank/DDBJ whole genome shotgun (WGS) entry which is preliminary data.</text>
</comment>
<dbReference type="Proteomes" id="UP000585474">
    <property type="component" value="Unassembled WGS sequence"/>
</dbReference>
<dbReference type="CDD" id="cd00303">
    <property type="entry name" value="retropepsin_like"/>
    <property type="match status" value="1"/>
</dbReference>
<proteinExistence type="predicted"/>
<organism evidence="1 2">
    <name type="scientific">Actinidia rufa</name>
    <dbReference type="NCBI Taxonomy" id="165716"/>
    <lineage>
        <taxon>Eukaryota</taxon>
        <taxon>Viridiplantae</taxon>
        <taxon>Streptophyta</taxon>
        <taxon>Embryophyta</taxon>
        <taxon>Tracheophyta</taxon>
        <taxon>Spermatophyta</taxon>
        <taxon>Magnoliopsida</taxon>
        <taxon>eudicotyledons</taxon>
        <taxon>Gunneridae</taxon>
        <taxon>Pentapetalae</taxon>
        <taxon>asterids</taxon>
        <taxon>Ericales</taxon>
        <taxon>Actinidiaceae</taxon>
        <taxon>Actinidia</taxon>
    </lineage>
</organism>
<keyword evidence="2" id="KW-1185">Reference proteome</keyword>